<dbReference type="EMBL" id="AVOT02014751">
    <property type="protein sequence ID" value="MBW0498501.1"/>
    <property type="molecule type" value="Genomic_DNA"/>
</dbReference>
<evidence type="ECO:0000313" key="1">
    <source>
        <dbReference type="EMBL" id="MBW0498501.1"/>
    </source>
</evidence>
<proteinExistence type="predicted"/>
<evidence type="ECO:0000313" key="2">
    <source>
        <dbReference type="Proteomes" id="UP000765509"/>
    </source>
</evidence>
<gene>
    <name evidence="1" type="ORF">O181_038216</name>
</gene>
<protein>
    <submittedName>
        <fullName evidence="1">Uncharacterized protein</fullName>
    </submittedName>
</protein>
<sequence length="195" mass="21791">MIWVICKRLIHSSANVVPNYDLCLLLNFTHANFRAATRFQIHPSMGPTQAIFAPMADLLPPVLQPKNSFVRGLLIRSCSPTCANKPEAHQCRLSTASYQFKYSTPMIPDTGLFHVGTHHCGSYLGHLHTHTRTFGACLPANTHRFPTGMPVCASPQFFWHTKKLMFGGTPAYIPHPPIKKDPHRDIFLSTSTISQ</sequence>
<comment type="caution">
    <text evidence="1">The sequence shown here is derived from an EMBL/GenBank/DDBJ whole genome shotgun (WGS) entry which is preliminary data.</text>
</comment>
<reference evidence="1" key="1">
    <citation type="submission" date="2021-03" db="EMBL/GenBank/DDBJ databases">
        <title>Draft genome sequence of rust myrtle Austropuccinia psidii MF-1, a brazilian biotype.</title>
        <authorList>
            <person name="Quecine M.C."/>
            <person name="Pachon D.M.R."/>
            <person name="Bonatelli M.L."/>
            <person name="Correr F.H."/>
            <person name="Franceschini L.M."/>
            <person name="Leite T.F."/>
            <person name="Margarido G.R.A."/>
            <person name="Almeida C.A."/>
            <person name="Ferrarezi J.A."/>
            <person name="Labate C.A."/>
        </authorList>
    </citation>
    <scope>NUCLEOTIDE SEQUENCE</scope>
    <source>
        <strain evidence="1">MF-1</strain>
    </source>
</reference>
<accession>A0A9Q3DDK6</accession>
<keyword evidence="2" id="KW-1185">Reference proteome</keyword>
<organism evidence="1 2">
    <name type="scientific">Austropuccinia psidii MF-1</name>
    <dbReference type="NCBI Taxonomy" id="1389203"/>
    <lineage>
        <taxon>Eukaryota</taxon>
        <taxon>Fungi</taxon>
        <taxon>Dikarya</taxon>
        <taxon>Basidiomycota</taxon>
        <taxon>Pucciniomycotina</taxon>
        <taxon>Pucciniomycetes</taxon>
        <taxon>Pucciniales</taxon>
        <taxon>Sphaerophragmiaceae</taxon>
        <taxon>Austropuccinia</taxon>
    </lineage>
</organism>
<dbReference type="Proteomes" id="UP000765509">
    <property type="component" value="Unassembled WGS sequence"/>
</dbReference>
<dbReference type="AlphaFoldDB" id="A0A9Q3DDK6"/>
<name>A0A9Q3DDK6_9BASI</name>